<evidence type="ECO:0000313" key="4">
    <source>
        <dbReference type="RefSeq" id="XP_031554436.1"/>
    </source>
</evidence>
<feature type="compositionally biased region" description="Basic and acidic residues" evidence="1">
    <location>
        <begin position="70"/>
        <end position="87"/>
    </location>
</feature>
<reference evidence="3 4" key="1">
    <citation type="submission" date="2025-04" db="UniProtKB">
        <authorList>
            <consortium name="RefSeq"/>
        </authorList>
    </citation>
    <scope>IDENTIFICATION</scope>
    <source>
        <tissue evidence="3 4">Tentacle</tissue>
    </source>
</reference>
<dbReference type="KEGG" id="aten:116291406"/>
<protein>
    <submittedName>
        <fullName evidence="3 4">Uncharacterized protein LOC116291406</fullName>
    </submittedName>
</protein>
<proteinExistence type="predicted"/>
<sequence>MAAIQGKESTAYKQQHEECLEDRVEAMAPKYHQNFFTTFDDDDDDEDQFMSQLISTGKDPHNHNIEVELGRDEERPKRPNMTERTGRGDPGMKPVHPLPFIKIDLNNNYRNWETIFGGLKEANVCDVDWSLKTHEPVHDDPGFLPPDLPSSKAGTTSITVFGADINDIPTSYDVPGLGVHELAVVGTFVHGMIIPGFPYRVRLNGSNEYLFEGNALVLEAIGQGYGKRLTFECDDLLNNKNFFWSDNNPPSGYALSIKLPMIEGKYTVKNKDEKSIGSFTVKAVDDHQIIQSVRCLQDGIQIEVRVKMLCYSTSFPNMDTSEGILGGVAIATRKRRNIQVERIKNVHIAGIKDCCQLIKSND</sequence>
<evidence type="ECO:0000313" key="3">
    <source>
        <dbReference type="RefSeq" id="XP_031554435.1"/>
    </source>
</evidence>
<dbReference type="AlphaFoldDB" id="A0A6P8HF98"/>
<dbReference type="RefSeq" id="XP_031554436.1">
    <property type="nucleotide sequence ID" value="XM_031698576.1"/>
</dbReference>
<dbReference type="GeneID" id="116291406"/>
<evidence type="ECO:0000313" key="2">
    <source>
        <dbReference type="Proteomes" id="UP000515163"/>
    </source>
</evidence>
<organism evidence="2 4">
    <name type="scientific">Actinia tenebrosa</name>
    <name type="common">Australian red waratah sea anemone</name>
    <dbReference type="NCBI Taxonomy" id="6105"/>
    <lineage>
        <taxon>Eukaryota</taxon>
        <taxon>Metazoa</taxon>
        <taxon>Cnidaria</taxon>
        <taxon>Anthozoa</taxon>
        <taxon>Hexacorallia</taxon>
        <taxon>Actiniaria</taxon>
        <taxon>Actiniidae</taxon>
        <taxon>Actinia</taxon>
    </lineage>
</organism>
<dbReference type="Proteomes" id="UP000515163">
    <property type="component" value="Unplaced"/>
</dbReference>
<evidence type="ECO:0000256" key="1">
    <source>
        <dbReference type="SAM" id="MobiDB-lite"/>
    </source>
</evidence>
<accession>A0A6P8HF98</accession>
<name>A0A6P8HF98_ACTTE</name>
<dbReference type="RefSeq" id="XP_031554435.1">
    <property type="nucleotide sequence ID" value="XM_031698575.1"/>
</dbReference>
<dbReference type="OrthoDB" id="5953973at2759"/>
<feature type="region of interest" description="Disordered" evidence="1">
    <location>
        <begin position="70"/>
        <end position="95"/>
    </location>
</feature>
<keyword evidence="2" id="KW-1185">Reference proteome</keyword>
<gene>
    <name evidence="3 4" type="primary">LOC116291406</name>
</gene>